<feature type="domain" description="CHAT" evidence="2">
    <location>
        <begin position="588"/>
        <end position="851"/>
    </location>
</feature>
<dbReference type="InterPro" id="IPR019734">
    <property type="entry name" value="TPR_rpt"/>
</dbReference>
<reference evidence="3 4" key="1">
    <citation type="submission" date="2012-12" db="EMBL/GenBank/DDBJ databases">
        <title>Genome assembly of Fulvivirga imtechensis AK7.</title>
        <authorList>
            <person name="Nupur N."/>
            <person name="Khatri I."/>
            <person name="Kumar R."/>
            <person name="Subramanian S."/>
            <person name="Pinnaka A."/>
        </authorList>
    </citation>
    <scope>NUCLEOTIDE SEQUENCE [LARGE SCALE GENOMIC DNA]</scope>
    <source>
        <strain evidence="3 4">AK7</strain>
    </source>
</reference>
<dbReference type="PANTHER" id="PTHR10098">
    <property type="entry name" value="RAPSYN-RELATED"/>
    <property type="match status" value="1"/>
</dbReference>
<dbReference type="PANTHER" id="PTHR10098:SF112">
    <property type="entry name" value="SLR0380 PROTEIN"/>
    <property type="match status" value="1"/>
</dbReference>
<dbReference type="SMART" id="SM00028">
    <property type="entry name" value="TPR"/>
    <property type="match status" value="5"/>
</dbReference>
<dbReference type="RefSeq" id="WP_009582522.1">
    <property type="nucleotide sequence ID" value="NZ_AMZN01000083.1"/>
</dbReference>
<evidence type="ECO:0000259" key="2">
    <source>
        <dbReference type="Pfam" id="PF12770"/>
    </source>
</evidence>
<evidence type="ECO:0000313" key="4">
    <source>
        <dbReference type="Proteomes" id="UP000011135"/>
    </source>
</evidence>
<dbReference type="OrthoDB" id="9771112at2"/>
<name>L8JJR7_9BACT</name>
<dbReference type="EMBL" id="AMZN01000083">
    <property type="protein sequence ID" value="ELR69151.1"/>
    <property type="molecule type" value="Genomic_DNA"/>
</dbReference>
<evidence type="ECO:0000256" key="1">
    <source>
        <dbReference type="SAM" id="Phobius"/>
    </source>
</evidence>
<gene>
    <name evidence="3" type="ORF">C900_05431</name>
</gene>
<dbReference type="Proteomes" id="UP000011135">
    <property type="component" value="Unassembled WGS sequence"/>
</dbReference>
<proteinExistence type="predicted"/>
<keyword evidence="1" id="KW-1133">Transmembrane helix</keyword>
<evidence type="ECO:0000313" key="3">
    <source>
        <dbReference type="EMBL" id="ELR69151.1"/>
    </source>
</evidence>
<dbReference type="Gene3D" id="1.25.40.10">
    <property type="entry name" value="Tetratricopeptide repeat domain"/>
    <property type="match status" value="2"/>
</dbReference>
<keyword evidence="1" id="KW-0472">Membrane</keyword>
<sequence length="887" mass="101424">MRLLYFYILIFLAFGHAYGQTKMANDFQRQIDYFQQNDSLAAFTYTCLDEFLKHKDFSILEEMRRKQWRMPESAPEALALVILLSNEGYYRLRYSQIAMAVGAYEEAWRHFQRYDFQDFDIIEYCLKPLGNAYSMLGDYTSAENIIKSYLLRARQQDNSEQVVAALINLSIVYHDTGQYERAVDVLHRAIGEPAFSDKAGLVHSNLAKSYLQLGQLWQAKASALRALKLFKKKESDNTSHLLNTYSTLSLVSLEEKDTLKALGFLEQAAGLPSGAKGVSIRESAKVSIQISGIQTALGNYEAALAGYRTTLLGLIPKWNKKGLPDDTLLYAENTLKELFDGMAAVYLNADSLDEALQCYKKSFEVEELLKATYSYRESKYLLQNENRERTERVIGLYYMLFQKYGDSRYLQQAFIIAERTKSIALKDELNSRSTWSKLANDSLWLKKNELIRQKALVENALIQEQLKGATADITVIQGFIEAKNKLTLDSKELERFVSSDFDRFEKQLQQLSLPALETKLEKDGVTLVEYFFGTESLYVFVLNGSTVELYRDADIEGLRQLVKDYSSFFVDEAKINAAPKAFAQVSWKLYSRLFPIQPNTPMFIIPDGLLNFLPFEPLLTEVPVSGDYGMWPWLLTKAPILYQYSGTSYLRTEQFGSFSSNKILGIFPHFEDTDRYLKYSEEEVDHISEYLKGDFFQQQQATKQAFVDHAANYPVIHLSTHAKAGGIYEPPSIAFIDSALYLPEIYGMNLQTELLVLGACETGIGKLYRGEGPLSLASGFFHAGVKNIVLSLWKVNDFSTSKLMANFYSHYAQLPQPHLALYQAKVDYLLDDKISIDKKSPYYWASFVYYGGTQAHRQREPAYYYYCLEAATILLLAGLIFWYRVIK</sequence>
<dbReference type="Pfam" id="PF13374">
    <property type="entry name" value="TPR_10"/>
    <property type="match status" value="1"/>
</dbReference>
<dbReference type="eggNOG" id="COG0457">
    <property type="taxonomic scope" value="Bacteria"/>
</dbReference>
<keyword evidence="1" id="KW-0812">Transmembrane</keyword>
<dbReference type="InterPro" id="IPR011990">
    <property type="entry name" value="TPR-like_helical_dom_sf"/>
</dbReference>
<accession>L8JJR7</accession>
<comment type="caution">
    <text evidence="3">The sequence shown here is derived from an EMBL/GenBank/DDBJ whole genome shotgun (WGS) entry which is preliminary data.</text>
</comment>
<dbReference type="AlphaFoldDB" id="L8JJR7"/>
<dbReference type="SUPFAM" id="SSF48452">
    <property type="entry name" value="TPR-like"/>
    <property type="match status" value="1"/>
</dbReference>
<organism evidence="3 4">
    <name type="scientific">Fulvivirga imtechensis AK7</name>
    <dbReference type="NCBI Taxonomy" id="1237149"/>
    <lineage>
        <taxon>Bacteria</taxon>
        <taxon>Pseudomonadati</taxon>
        <taxon>Bacteroidota</taxon>
        <taxon>Cytophagia</taxon>
        <taxon>Cytophagales</taxon>
        <taxon>Fulvivirgaceae</taxon>
        <taxon>Fulvivirga</taxon>
    </lineage>
</organism>
<dbReference type="Pfam" id="PF12770">
    <property type="entry name" value="CHAT"/>
    <property type="match status" value="1"/>
</dbReference>
<protein>
    <recommendedName>
        <fullName evidence="2">CHAT domain-containing protein</fullName>
    </recommendedName>
</protein>
<dbReference type="InterPro" id="IPR024983">
    <property type="entry name" value="CHAT_dom"/>
</dbReference>
<feature type="transmembrane region" description="Helical" evidence="1">
    <location>
        <begin position="863"/>
        <end position="883"/>
    </location>
</feature>
<dbReference type="eggNOG" id="COG4995">
    <property type="taxonomic scope" value="Bacteria"/>
</dbReference>
<dbReference type="STRING" id="1237149.C900_05431"/>
<dbReference type="PATRIC" id="fig|1237149.3.peg.4813"/>
<keyword evidence="4" id="KW-1185">Reference proteome</keyword>